<sequence length="511" mass="56575">MAMRSVPSMRRRLVALLLPWPLLAAAHGDAPLQRDDVAWLCRDGFGLDSALVAGYRQLGRNRLLDAQLTDRVPGRLPPAVAALIAGYPALRTPPDQLLAQWNQAQERIKAMPEGDAKVAARNDLQKQGNQLAQQAQQAELLQAVYGPNQLKEQMVWFWLNHFSVYAPKGRLRWEVADYEEHAIRPHALGRFRDLVMATLKSPAMLEYLDNAQNAKGHVNENYARELMELHTLGVDAGYTQQDVQQLALILTGAGIAPVDGRVERFNPKMAPLVVRDGLFEFNPNRHDFGDKVLLGQAIKGSGFDEVRQAVDLIVRQPACARFISRKLAGYFVADQPPPALVERMARTFQRSDGDIAKVLRTMFTSKELLAAGAPKFKDPTQFVVSAMRLAYDGRPVANALPLVNWLNLLGEPPYGRITPDGWPLDGASWSSSGQMETRFEVARAIGYGSAQLFTPEGAAQPSPGFPLLTTRLYYDAVEPYLSAATRAGLAQARSQQEWNALLLSSPDFGYR</sequence>
<name>A0A316IIW4_9GAMM</name>
<evidence type="ECO:0000313" key="2">
    <source>
        <dbReference type="EMBL" id="PWK92696.1"/>
    </source>
</evidence>
<reference evidence="2 3" key="1">
    <citation type="submission" date="2018-05" db="EMBL/GenBank/DDBJ databases">
        <title>Genomic Encyclopedia of Type Strains, Phase IV (KMG-IV): sequencing the most valuable type-strain genomes for metagenomic binning, comparative biology and taxonomic classification.</title>
        <authorList>
            <person name="Goeker M."/>
        </authorList>
    </citation>
    <scope>NUCLEOTIDE SEQUENCE [LARGE SCALE GENOMIC DNA]</scope>
    <source>
        <strain evidence="2 3">DSM 14263</strain>
    </source>
</reference>
<dbReference type="InterPro" id="IPR014917">
    <property type="entry name" value="DUF1800"/>
</dbReference>
<comment type="caution">
    <text evidence="2">The sequence shown here is derived from an EMBL/GenBank/DDBJ whole genome shotgun (WGS) entry which is preliminary data.</text>
</comment>
<dbReference type="Pfam" id="PF08811">
    <property type="entry name" value="DUF1800"/>
    <property type="match status" value="1"/>
</dbReference>
<accession>A0A316IIW4</accession>
<evidence type="ECO:0000256" key="1">
    <source>
        <dbReference type="SAM" id="SignalP"/>
    </source>
</evidence>
<keyword evidence="3" id="KW-1185">Reference proteome</keyword>
<gene>
    <name evidence="2" type="ORF">C7456_10128</name>
</gene>
<dbReference type="EMBL" id="QGHC01000001">
    <property type="protein sequence ID" value="PWK92696.1"/>
    <property type="molecule type" value="Genomic_DNA"/>
</dbReference>
<feature type="chain" id="PRO_5016440595" evidence="1">
    <location>
        <begin position="25"/>
        <end position="511"/>
    </location>
</feature>
<evidence type="ECO:0000313" key="3">
    <source>
        <dbReference type="Proteomes" id="UP000245812"/>
    </source>
</evidence>
<organism evidence="2 3">
    <name type="scientific">Fulvimonas soli</name>
    <dbReference type="NCBI Taxonomy" id="155197"/>
    <lineage>
        <taxon>Bacteria</taxon>
        <taxon>Pseudomonadati</taxon>
        <taxon>Pseudomonadota</taxon>
        <taxon>Gammaproteobacteria</taxon>
        <taxon>Lysobacterales</taxon>
        <taxon>Rhodanobacteraceae</taxon>
        <taxon>Fulvimonas</taxon>
    </lineage>
</organism>
<dbReference type="AlphaFoldDB" id="A0A316IIW4"/>
<proteinExistence type="predicted"/>
<dbReference type="OrthoDB" id="9772295at2"/>
<dbReference type="Proteomes" id="UP000245812">
    <property type="component" value="Unassembled WGS sequence"/>
</dbReference>
<protein>
    <submittedName>
        <fullName evidence="2">Uncharacterized protein (DUF1800 family)</fullName>
    </submittedName>
</protein>
<feature type="signal peptide" evidence="1">
    <location>
        <begin position="1"/>
        <end position="24"/>
    </location>
</feature>
<keyword evidence="1" id="KW-0732">Signal</keyword>